<evidence type="ECO:0000256" key="4">
    <source>
        <dbReference type="ARBA" id="ARBA00023015"/>
    </source>
</evidence>
<dbReference type="PANTHER" id="PTHR47540">
    <property type="entry name" value="THIAMINE REPRESSIBLE GENES REGULATORY PROTEIN THI5"/>
    <property type="match status" value="1"/>
</dbReference>
<comment type="caution">
    <text evidence="12">The sequence shown here is derived from an EMBL/GenBank/DDBJ whole genome shotgun (WGS) entry which is preliminary data.</text>
</comment>
<dbReference type="GO" id="GO:0022857">
    <property type="term" value="F:transmembrane transporter activity"/>
    <property type="evidence" value="ECO:0007669"/>
    <property type="project" value="InterPro"/>
</dbReference>
<comment type="subcellular location">
    <subcellularLocation>
        <location evidence="2">Membrane</location>
        <topology evidence="2">Multi-pass membrane protein</topology>
    </subcellularLocation>
    <subcellularLocation>
        <location evidence="1">Nucleus</location>
    </subcellularLocation>
</comment>
<evidence type="ECO:0000256" key="8">
    <source>
        <dbReference type="ARBA" id="ARBA00023242"/>
    </source>
</evidence>
<evidence type="ECO:0000313" key="13">
    <source>
        <dbReference type="Proteomes" id="UP000722485"/>
    </source>
</evidence>
<feature type="transmembrane region" description="Helical" evidence="10">
    <location>
        <begin position="114"/>
        <end position="137"/>
    </location>
</feature>
<evidence type="ECO:0000256" key="1">
    <source>
        <dbReference type="ARBA" id="ARBA00004123"/>
    </source>
</evidence>
<feature type="region of interest" description="Disordered" evidence="9">
    <location>
        <begin position="538"/>
        <end position="595"/>
    </location>
</feature>
<evidence type="ECO:0000259" key="11">
    <source>
        <dbReference type="SMART" id="SM00906"/>
    </source>
</evidence>
<sequence>MTTNERTPLLSGSKLVGKKVLFSPANRVLVAGFLISVALSFTQVPILYVFRLMECEEFYRHHAADQLGDRCNRSEIDAGTAAQVSILGMSTTFCGVLNLFYAGWQVRNWGPRTAIVLQTLFPALRVAIQVVGVAIGARDGIIIVQSSQLISLVGGMSGYLLVLNTTVGELVPASERTAMFGMLQGSVMLGTSIGYLLGGVVGDTWGIRRPFEIAAVLFTLSSVYSALFIPYIDPKTLTDTGSRKQQGWGKLFGAVKVLTPKALRLEDGRRVNHYGITFLALGVFMGVLATGYAPILIQMYSTAAFNFLPTENSYLMASNSLIRGIFLMVFFPRIISSGRKWFSDSNPKESIQVPAEAIVTNESMDLVAGTPVGQEPILVVIDVEDRSGQAFDLFFLRWSLVVDGVVTASTAFATREWHIYLAGILLPLASGSAPASKGVITEMCLSSERADALQAMTLVENVAMLSTLGLFGFIFSTFSNIGKAYLTFYCNAAIALAAVAILFLSQQRRYVSSAHSRQQSHAGKVRVGGRDLRYPMSTEKESELPDEHNDDNGPSPHREPTHHADDRNIPRDASDDEAAEAVHQRPHNDDNLIYGGEANHTASVTVVNQGKTRDIDEDDENGDADCRRTAVNQISNLSFGTDWRTAVHTALPPREVVDFLTTAFFDYAQANYFCIHPEIFSRKLTAFYDGTHEFEAHEWSSSRRSVEFISVLFMVLAMGSQFADVGVDNRWQAANQDEVMVEDLLSSHDLSRIKVPVPAHNLGWRFYEVSRKLLPDIICSSSMASVQVCTLQGIYLPSTTSRDAGYNLLGLALRMAINMGLHRSFVASSLHAHVRELRNRLWWTIYVAERLYSVEMGRPLSLSDSEIDAPFPAQMPEWNDCNRGPANLDGLIAMARICRLLGRIVEAVYNRASAEKGAIIRPKVFHQLKRELEQWKRELPNYVHLENFTTRSEAHLALTYEQAIILLTRSCLNYSAAICQSDNTLGPEAIGFLRQQAKQCVKSAVNCIDIISNLKSLSLLCASSFHDSLYCSSALHVLLLASRKLPGIIAAPMESIYRGVLVLLELARGSEAAASSLRGIIRAMASSPARTDRQHANATSSSRANISSKELGRSAWKSWIMAQPNLEPDIHIQPAANRTVEAELLDSRQDAENRDSTTRFFQFRMAGHGHSGRQEGRSPVGAPQRYNQHNEALSGEEDEANTSSHVSDITQFWIPEQAEFDIMGRDLGGVLQFEDLN</sequence>
<keyword evidence="13" id="KW-1185">Reference proteome</keyword>
<dbReference type="Pfam" id="PF04082">
    <property type="entry name" value="Fungal_trans"/>
    <property type="match status" value="1"/>
</dbReference>
<dbReference type="GO" id="GO:0043565">
    <property type="term" value="F:sequence-specific DNA binding"/>
    <property type="evidence" value="ECO:0007669"/>
    <property type="project" value="TreeGrafter"/>
</dbReference>
<dbReference type="InterPro" id="IPR036259">
    <property type="entry name" value="MFS_trans_sf"/>
</dbReference>
<dbReference type="GO" id="GO:0016020">
    <property type="term" value="C:membrane"/>
    <property type="evidence" value="ECO:0007669"/>
    <property type="project" value="UniProtKB-SubCell"/>
</dbReference>
<keyword evidence="5" id="KW-0238">DNA-binding</keyword>
<dbReference type="EMBL" id="JAANBB010000120">
    <property type="protein sequence ID" value="KAF7549532.1"/>
    <property type="molecule type" value="Genomic_DNA"/>
</dbReference>
<dbReference type="Pfam" id="PF07690">
    <property type="entry name" value="MFS_1"/>
    <property type="match status" value="1"/>
</dbReference>
<feature type="domain" description="Xylanolytic transcriptional activator regulatory" evidence="11">
    <location>
        <begin position="805"/>
        <end position="878"/>
    </location>
</feature>
<feature type="compositionally biased region" description="Basic and acidic residues" evidence="9">
    <location>
        <begin position="538"/>
        <end position="573"/>
    </location>
</feature>
<keyword evidence="10" id="KW-0472">Membrane</keyword>
<dbReference type="InterPro" id="IPR011701">
    <property type="entry name" value="MFS"/>
</dbReference>
<organism evidence="12 13">
    <name type="scientific">Cylindrodendrum hubeiense</name>
    <dbReference type="NCBI Taxonomy" id="595255"/>
    <lineage>
        <taxon>Eukaryota</taxon>
        <taxon>Fungi</taxon>
        <taxon>Dikarya</taxon>
        <taxon>Ascomycota</taxon>
        <taxon>Pezizomycotina</taxon>
        <taxon>Sordariomycetes</taxon>
        <taxon>Hypocreomycetidae</taxon>
        <taxon>Hypocreales</taxon>
        <taxon>Nectriaceae</taxon>
        <taxon>Cylindrodendrum</taxon>
    </lineage>
</organism>
<feature type="transmembrane region" description="Helical" evidence="10">
    <location>
        <begin position="82"/>
        <end position="102"/>
    </location>
</feature>
<feature type="transmembrane region" description="Helical" evidence="10">
    <location>
        <begin position="213"/>
        <end position="232"/>
    </location>
</feature>
<gene>
    <name evidence="12" type="ORF">G7Z17_g6324</name>
</gene>
<evidence type="ECO:0000256" key="5">
    <source>
        <dbReference type="ARBA" id="ARBA00023125"/>
    </source>
</evidence>
<dbReference type="GO" id="GO:0008270">
    <property type="term" value="F:zinc ion binding"/>
    <property type="evidence" value="ECO:0007669"/>
    <property type="project" value="InterPro"/>
</dbReference>
<dbReference type="Proteomes" id="UP000722485">
    <property type="component" value="Unassembled WGS sequence"/>
</dbReference>
<dbReference type="InterPro" id="IPR051711">
    <property type="entry name" value="Stress_Response_Reg"/>
</dbReference>
<evidence type="ECO:0000256" key="6">
    <source>
        <dbReference type="ARBA" id="ARBA00023163"/>
    </source>
</evidence>
<dbReference type="Gene3D" id="1.20.1250.20">
    <property type="entry name" value="MFS general substrate transporter like domains"/>
    <property type="match status" value="2"/>
</dbReference>
<dbReference type="PANTHER" id="PTHR47540:SF1">
    <property type="entry name" value="ACTIVATOR OF STRESS GENES 1-RELATED"/>
    <property type="match status" value="1"/>
</dbReference>
<evidence type="ECO:0000256" key="2">
    <source>
        <dbReference type="ARBA" id="ARBA00004141"/>
    </source>
</evidence>
<feature type="transmembrane region" description="Helical" evidence="10">
    <location>
        <begin position="484"/>
        <end position="504"/>
    </location>
</feature>
<reference evidence="12" key="1">
    <citation type="submission" date="2020-03" db="EMBL/GenBank/DDBJ databases">
        <title>Draft Genome Sequence of Cylindrodendrum hubeiense.</title>
        <authorList>
            <person name="Buettner E."/>
            <person name="Kellner H."/>
        </authorList>
    </citation>
    <scope>NUCLEOTIDE SEQUENCE</scope>
    <source>
        <strain evidence="12">IHI 201604</strain>
    </source>
</reference>
<dbReference type="AlphaFoldDB" id="A0A9P5H4Y4"/>
<protein>
    <recommendedName>
        <fullName evidence="11">Xylanolytic transcriptional activator regulatory domain-containing protein</fullName>
    </recommendedName>
</protein>
<dbReference type="GO" id="GO:0045944">
    <property type="term" value="P:positive regulation of transcription by RNA polymerase II"/>
    <property type="evidence" value="ECO:0007669"/>
    <property type="project" value="TreeGrafter"/>
</dbReference>
<feature type="region of interest" description="Disordered" evidence="9">
    <location>
        <begin position="513"/>
        <end position="532"/>
    </location>
</feature>
<dbReference type="InterPro" id="IPR007219">
    <property type="entry name" value="XnlR_reg_dom"/>
</dbReference>
<keyword evidence="3" id="KW-0862">Zinc</keyword>
<dbReference type="GO" id="GO:0006351">
    <property type="term" value="P:DNA-templated transcription"/>
    <property type="evidence" value="ECO:0007669"/>
    <property type="project" value="InterPro"/>
</dbReference>
<evidence type="ECO:0000313" key="12">
    <source>
        <dbReference type="EMBL" id="KAF7549532.1"/>
    </source>
</evidence>
<dbReference type="GO" id="GO:0005634">
    <property type="term" value="C:nucleus"/>
    <property type="evidence" value="ECO:0007669"/>
    <property type="project" value="UniProtKB-SubCell"/>
</dbReference>
<feature type="transmembrane region" description="Helical" evidence="10">
    <location>
        <begin position="271"/>
        <end position="293"/>
    </location>
</feature>
<dbReference type="OrthoDB" id="5204190at2759"/>
<evidence type="ECO:0000256" key="3">
    <source>
        <dbReference type="ARBA" id="ARBA00022833"/>
    </source>
</evidence>
<feature type="region of interest" description="Disordered" evidence="9">
    <location>
        <begin position="1166"/>
        <end position="1185"/>
    </location>
</feature>
<feature type="transmembrane region" description="Helical" evidence="10">
    <location>
        <begin position="149"/>
        <end position="167"/>
    </location>
</feature>
<keyword evidence="4" id="KW-0805">Transcription regulation</keyword>
<keyword evidence="7" id="KW-0325">Glycoprotein</keyword>
<feature type="transmembrane region" description="Helical" evidence="10">
    <location>
        <begin position="179"/>
        <end position="201"/>
    </location>
</feature>
<evidence type="ECO:0000256" key="7">
    <source>
        <dbReference type="ARBA" id="ARBA00023180"/>
    </source>
</evidence>
<name>A0A9P5H4Y4_9HYPO</name>
<keyword evidence="8" id="KW-0539">Nucleus</keyword>
<feature type="transmembrane region" description="Helical" evidence="10">
    <location>
        <begin position="458"/>
        <end position="478"/>
    </location>
</feature>
<dbReference type="SUPFAM" id="SSF103473">
    <property type="entry name" value="MFS general substrate transporter"/>
    <property type="match status" value="2"/>
</dbReference>
<keyword evidence="6" id="KW-0804">Transcription</keyword>
<feature type="transmembrane region" description="Helical" evidence="10">
    <location>
        <begin position="28"/>
        <end position="50"/>
    </location>
</feature>
<keyword evidence="10" id="KW-1133">Transmembrane helix</keyword>
<evidence type="ECO:0000256" key="9">
    <source>
        <dbReference type="SAM" id="MobiDB-lite"/>
    </source>
</evidence>
<evidence type="ECO:0000256" key="10">
    <source>
        <dbReference type="SAM" id="Phobius"/>
    </source>
</evidence>
<dbReference type="CDD" id="cd12148">
    <property type="entry name" value="fungal_TF_MHR"/>
    <property type="match status" value="1"/>
</dbReference>
<accession>A0A9P5H4Y4</accession>
<keyword evidence="10" id="KW-0812">Transmembrane</keyword>
<feature type="compositionally biased region" description="Basic and acidic residues" evidence="9">
    <location>
        <begin position="580"/>
        <end position="590"/>
    </location>
</feature>
<dbReference type="SMART" id="SM00906">
    <property type="entry name" value="Fungal_trans"/>
    <property type="match status" value="1"/>
</dbReference>
<proteinExistence type="predicted"/>